<dbReference type="RefSeq" id="WP_282546236.1">
    <property type="nucleotide sequence ID" value="NZ_JASCIQ010000044.1"/>
</dbReference>
<proteinExistence type="predicted"/>
<organism evidence="1 2">
    <name type="scientific">Streptomyces cavernicola</name>
    <dbReference type="NCBI Taxonomy" id="3043613"/>
    <lineage>
        <taxon>Bacteria</taxon>
        <taxon>Bacillati</taxon>
        <taxon>Actinomycetota</taxon>
        <taxon>Actinomycetes</taxon>
        <taxon>Kitasatosporales</taxon>
        <taxon>Streptomycetaceae</taxon>
        <taxon>Streptomyces</taxon>
    </lineage>
</organism>
<name>A0ABT6SM79_9ACTN</name>
<protein>
    <submittedName>
        <fullName evidence="1">Uncharacterized protein</fullName>
    </submittedName>
</protein>
<accession>A0ABT6SM79</accession>
<evidence type="ECO:0000313" key="1">
    <source>
        <dbReference type="EMBL" id="MDI3408326.1"/>
    </source>
</evidence>
<dbReference type="EMBL" id="JASCIQ010000044">
    <property type="protein sequence ID" value="MDI3408326.1"/>
    <property type="molecule type" value="Genomic_DNA"/>
</dbReference>
<reference evidence="1 2" key="1">
    <citation type="submission" date="2023-05" db="EMBL/GenBank/DDBJ databases">
        <title>Draft genome sequence of Streptomyces sp. B-S-A6 isolated from a cave soil in Thailand.</title>
        <authorList>
            <person name="Chamroensaksri N."/>
            <person name="Muangham S."/>
        </authorList>
    </citation>
    <scope>NUCLEOTIDE SEQUENCE [LARGE SCALE GENOMIC DNA]</scope>
    <source>
        <strain evidence="1 2">B-S-A6</strain>
    </source>
</reference>
<evidence type="ECO:0000313" key="2">
    <source>
        <dbReference type="Proteomes" id="UP001223978"/>
    </source>
</evidence>
<keyword evidence="2" id="KW-1185">Reference proteome</keyword>
<comment type="caution">
    <text evidence="1">The sequence shown here is derived from an EMBL/GenBank/DDBJ whole genome shotgun (WGS) entry which is preliminary data.</text>
</comment>
<gene>
    <name evidence="1" type="ORF">QIS96_31470</name>
</gene>
<dbReference type="Proteomes" id="UP001223978">
    <property type="component" value="Unassembled WGS sequence"/>
</dbReference>
<sequence>MPKRALAAINVVTAQDQLAAAIKELEAEKTLRHPGDALAQMKAESLPLHLTANYSASDGGHRYLTTDTLGGALDILNAIRDLIRAESLRRHPGDLKARRKDVGRATHLSVHYDVADLDRATGEPTGARP</sequence>